<dbReference type="EMBL" id="CALLCH030000019">
    <property type="protein sequence ID" value="CAI4219180.1"/>
    <property type="molecule type" value="Genomic_DNA"/>
</dbReference>
<proteinExistence type="predicted"/>
<sequence>MLPSNALLRVAKDGSIGPLLAALKWIGSLYIEVGPWRARYLEEALRLVYDPATPRDGFLLQTLLLLTIGLDGNCEQEKARQLLSESENLALQLSINSRNFAAVHGRGAPVLEESWRRTWWELYVVDGMIAGVHRHTNFLLFDFPADVALPCEEYQYLSGKKGIPPLAYLEDLENKEFSGDDRPFSSFAYRILATRNLGTFLRATPVYGSSPDCLERIENILTNWRVHLPESKRDALNKDCRVDEMMFQAHMITHARWAQWLLGPQDEDDLRQLIRLNIGALDQLGKVWLAASTAASQVRGVAQDIYRVKKARQVEPSFWQGLTQGEVITAIATDETIMSEIESLHGIAGQ</sequence>
<evidence type="ECO:0000259" key="2">
    <source>
        <dbReference type="Pfam" id="PF04082"/>
    </source>
</evidence>
<protein>
    <recommendedName>
        <fullName evidence="2">Xylanolytic transcriptional activator regulatory domain-containing protein</fullName>
    </recommendedName>
</protein>
<dbReference type="InterPro" id="IPR007219">
    <property type="entry name" value="XnlR_reg_dom"/>
</dbReference>
<dbReference type="GO" id="GO:0006351">
    <property type="term" value="P:DNA-templated transcription"/>
    <property type="evidence" value="ECO:0007669"/>
    <property type="project" value="InterPro"/>
</dbReference>
<dbReference type="PANTHER" id="PTHR47431">
    <property type="entry name" value="ZN(II)2CYS6 TRANSCRIPTION FACTOR (EUROFUNG)-RELATED"/>
    <property type="match status" value="1"/>
</dbReference>
<evidence type="ECO:0000313" key="4">
    <source>
        <dbReference type="Proteomes" id="UP000838763"/>
    </source>
</evidence>
<reference evidence="3" key="1">
    <citation type="submission" date="2022-11" db="EMBL/GenBank/DDBJ databases">
        <authorList>
            <person name="Scott C."/>
            <person name="Bruce N."/>
        </authorList>
    </citation>
    <scope>NUCLEOTIDE SEQUENCE</scope>
</reference>
<dbReference type="Proteomes" id="UP000838763">
    <property type="component" value="Unassembled WGS sequence"/>
</dbReference>
<organism evidence="3 4">
    <name type="scientific">Parascedosporium putredinis</name>
    <dbReference type="NCBI Taxonomy" id="1442378"/>
    <lineage>
        <taxon>Eukaryota</taxon>
        <taxon>Fungi</taxon>
        <taxon>Dikarya</taxon>
        <taxon>Ascomycota</taxon>
        <taxon>Pezizomycotina</taxon>
        <taxon>Sordariomycetes</taxon>
        <taxon>Hypocreomycetidae</taxon>
        <taxon>Microascales</taxon>
        <taxon>Microascaceae</taxon>
        <taxon>Parascedosporium</taxon>
    </lineage>
</organism>
<dbReference type="AlphaFoldDB" id="A0A9P1HAX7"/>
<keyword evidence="1" id="KW-0539">Nucleus</keyword>
<keyword evidence="4" id="KW-1185">Reference proteome</keyword>
<accession>A0A9P1HAX7</accession>
<feature type="domain" description="Xylanolytic transcriptional activator regulatory" evidence="2">
    <location>
        <begin position="60"/>
        <end position="153"/>
    </location>
</feature>
<name>A0A9P1HAX7_9PEZI</name>
<gene>
    <name evidence="3" type="ORF">PPNO1_LOCUS8748</name>
</gene>
<evidence type="ECO:0000256" key="1">
    <source>
        <dbReference type="ARBA" id="ARBA00023242"/>
    </source>
</evidence>
<dbReference type="PANTHER" id="PTHR47431:SF1">
    <property type="entry name" value="ZN(II)2CYS6 TRANSCRIPTION FACTOR (EUROFUNG)"/>
    <property type="match status" value="1"/>
</dbReference>
<evidence type="ECO:0000313" key="3">
    <source>
        <dbReference type="EMBL" id="CAI4219180.1"/>
    </source>
</evidence>
<dbReference type="GO" id="GO:0008270">
    <property type="term" value="F:zinc ion binding"/>
    <property type="evidence" value="ECO:0007669"/>
    <property type="project" value="InterPro"/>
</dbReference>
<comment type="caution">
    <text evidence="3">The sequence shown here is derived from an EMBL/GenBank/DDBJ whole genome shotgun (WGS) entry which is preliminary data.</text>
</comment>
<dbReference type="OrthoDB" id="5367487at2759"/>
<dbReference type="GO" id="GO:0003677">
    <property type="term" value="F:DNA binding"/>
    <property type="evidence" value="ECO:0007669"/>
    <property type="project" value="InterPro"/>
</dbReference>
<dbReference type="Pfam" id="PF04082">
    <property type="entry name" value="Fungal_trans"/>
    <property type="match status" value="1"/>
</dbReference>
<dbReference type="CDD" id="cd12148">
    <property type="entry name" value="fungal_TF_MHR"/>
    <property type="match status" value="1"/>
</dbReference>